<proteinExistence type="predicted"/>
<protein>
    <submittedName>
        <fullName evidence="4">Enoyl-CoA hydratase</fullName>
    </submittedName>
</protein>
<dbReference type="InterPro" id="IPR051053">
    <property type="entry name" value="ECH/Chromodomain_protein"/>
</dbReference>
<evidence type="ECO:0000313" key="5">
    <source>
        <dbReference type="Proteomes" id="UP000237230"/>
    </source>
</evidence>
<dbReference type="Proteomes" id="UP000237230">
    <property type="component" value="Unassembled WGS sequence"/>
</dbReference>
<dbReference type="PANTHER" id="PTHR43684">
    <property type="match status" value="1"/>
</dbReference>
<keyword evidence="2" id="KW-0576">Peroxisome</keyword>
<evidence type="ECO:0000313" key="4">
    <source>
        <dbReference type="EMBL" id="POG11012.1"/>
    </source>
</evidence>
<evidence type="ECO:0000256" key="2">
    <source>
        <dbReference type="ARBA" id="ARBA00023140"/>
    </source>
</evidence>
<dbReference type="OrthoDB" id="9797151at2"/>
<evidence type="ECO:0000256" key="1">
    <source>
        <dbReference type="ARBA" id="ARBA00004275"/>
    </source>
</evidence>
<dbReference type="EMBL" id="MINH01000019">
    <property type="protein sequence ID" value="POG11012.1"/>
    <property type="molecule type" value="Genomic_DNA"/>
</dbReference>
<evidence type="ECO:0000256" key="3">
    <source>
        <dbReference type="ARBA" id="ARBA00023235"/>
    </source>
</evidence>
<dbReference type="SUPFAM" id="SSF52096">
    <property type="entry name" value="ClpP/crotonase"/>
    <property type="match status" value="1"/>
</dbReference>
<dbReference type="RefSeq" id="WP_103447773.1">
    <property type="nucleotide sequence ID" value="NZ_MINH01000019.1"/>
</dbReference>
<accession>A0A2S3X600</accession>
<comment type="subcellular location">
    <subcellularLocation>
        <location evidence="1">Peroxisome</location>
    </subcellularLocation>
</comment>
<comment type="caution">
    <text evidence="4">The sequence shown here is derived from an EMBL/GenBank/DDBJ whole genome shotgun (WGS) entry which is preliminary data.</text>
</comment>
<dbReference type="GO" id="GO:0004165">
    <property type="term" value="F:delta(3)-delta(2)-enoyl-CoA isomerase activity"/>
    <property type="evidence" value="ECO:0007669"/>
    <property type="project" value="UniProtKB-ARBA"/>
</dbReference>
<gene>
    <name evidence="4" type="ORF">BGP84_15205</name>
</gene>
<dbReference type="AlphaFoldDB" id="A0A2S3X600"/>
<dbReference type="PANTHER" id="PTHR43684:SF1">
    <property type="entry name" value="ENOYL-COA DELTA ISOMERASE 2"/>
    <property type="match status" value="1"/>
</dbReference>
<dbReference type="Pfam" id="PF00378">
    <property type="entry name" value="ECH_1"/>
    <property type="match status" value="1"/>
</dbReference>
<organism evidence="4 5">
    <name type="scientific">Pseudomonas putida</name>
    <name type="common">Arthrobacter siderocapsulatus</name>
    <dbReference type="NCBI Taxonomy" id="303"/>
    <lineage>
        <taxon>Bacteria</taxon>
        <taxon>Pseudomonadati</taxon>
        <taxon>Pseudomonadota</taxon>
        <taxon>Gammaproteobacteria</taxon>
        <taxon>Pseudomonadales</taxon>
        <taxon>Pseudomonadaceae</taxon>
        <taxon>Pseudomonas</taxon>
    </lineage>
</organism>
<dbReference type="InterPro" id="IPR001753">
    <property type="entry name" value="Enoyl-CoA_hydra/iso"/>
</dbReference>
<reference evidence="4 5" key="1">
    <citation type="submission" date="2016-08" db="EMBL/GenBank/DDBJ databases">
        <authorList>
            <person name="Seilhamer J.J."/>
        </authorList>
    </citation>
    <scope>NUCLEOTIDE SEQUENCE [LARGE SCALE GENOMIC DNA]</scope>
    <source>
        <strain evidence="4 5">KH-21-114</strain>
    </source>
</reference>
<reference evidence="4 5" key="2">
    <citation type="submission" date="2018-03" db="EMBL/GenBank/DDBJ databases">
        <title>Draft genome of Pseudomonas putida strain KH-21-114.</title>
        <authorList>
            <person name="Yoshizawa S."/>
            <person name="Khan N.H."/>
            <person name="Nishimura M."/>
            <person name="Chiura H.X."/>
            <person name="Ogura Y."/>
            <person name="Hayashi T."/>
            <person name="Kogure K."/>
        </authorList>
    </citation>
    <scope>NUCLEOTIDE SEQUENCE [LARGE SCALE GENOMIC DNA]</scope>
    <source>
        <strain evidence="4 5">KH-21-114</strain>
    </source>
</reference>
<keyword evidence="3" id="KW-0413">Isomerase</keyword>
<dbReference type="InterPro" id="IPR029045">
    <property type="entry name" value="ClpP/crotonase-like_dom_sf"/>
</dbReference>
<dbReference type="CDD" id="cd06558">
    <property type="entry name" value="crotonase-like"/>
    <property type="match status" value="1"/>
</dbReference>
<name>A0A2S3X600_PSEPU</name>
<dbReference type="Gene3D" id="3.90.226.10">
    <property type="entry name" value="2-enoyl-CoA Hydratase, Chain A, domain 1"/>
    <property type="match status" value="1"/>
</dbReference>
<sequence length="251" mass="27032">MTDLIHQQLDEGLLTLRLNRADKLNALTNAMYTRLAELFEAANNDPQVEVILITGSTECFTAGNDLPDFLDQPPTDLQSPVFRMMWAVLALDKPLIAAVAGPAIGIGTTLLLHCDQVLVSRDAKLRTPFVALGVCPEFGASLLLPQLLGHARAAQLLLCNQALNGEQAVQCGLATELFDDGAQCLAAAVKLARRLQQLPADALRISRRLLKDGQRDALAATVAKEGLLFIERLNSDEARAALTAMVSRKSA</sequence>